<dbReference type="RefSeq" id="WP_344609614.1">
    <property type="nucleotide sequence ID" value="NZ_BAAAHE010000055.1"/>
</dbReference>
<evidence type="ECO:0000313" key="2">
    <source>
        <dbReference type="EMBL" id="GAA0637938.1"/>
    </source>
</evidence>
<dbReference type="Pfam" id="PF13302">
    <property type="entry name" value="Acetyltransf_3"/>
    <property type="match status" value="1"/>
</dbReference>
<dbReference type="PROSITE" id="PS51186">
    <property type="entry name" value="GNAT"/>
    <property type="match status" value="1"/>
</dbReference>
<dbReference type="PANTHER" id="PTHR43441:SF3">
    <property type="entry name" value="ACETYLTRANSFERASE"/>
    <property type="match status" value="1"/>
</dbReference>
<feature type="domain" description="N-acetyltransferase" evidence="1">
    <location>
        <begin position="24"/>
        <end position="188"/>
    </location>
</feature>
<keyword evidence="3" id="KW-1185">Reference proteome</keyword>
<evidence type="ECO:0000259" key="1">
    <source>
        <dbReference type="PROSITE" id="PS51186"/>
    </source>
</evidence>
<dbReference type="EMBL" id="BAAAHE010000055">
    <property type="protein sequence ID" value="GAA0637938.1"/>
    <property type="molecule type" value="Genomic_DNA"/>
</dbReference>
<name>A0ABN1HCD7_9ACTN</name>
<protein>
    <submittedName>
        <fullName evidence="2">GNAT family N-acetyltransferase</fullName>
    </submittedName>
</protein>
<proteinExistence type="predicted"/>
<dbReference type="PANTHER" id="PTHR43441">
    <property type="entry name" value="RIBOSOMAL-PROTEIN-SERINE ACETYLTRANSFERASE"/>
    <property type="match status" value="1"/>
</dbReference>
<organism evidence="2 3">
    <name type="scientific">Sporichthya brevicatena</name>
    <dbReference type="NCBI Taxonomy" id="171442"/>
    <lineage>
        <taxon>Bacteria</taxon>
        <taxon>Bacillati</taxon>
        <taxon>Actinomycetota</taxon>
        <taxon>Actinomycetes</taxon>
        <taxon>Sporichthyales</taxon>
        <taxon>Sporichthyaceae</taxon>
        <taxon>Sporichthya</taxon>
    </lineage>
</organism>
<dbReference type="SUPFAM" id="SSF55729">
    <property type="entry name" value="Acyl-CoA N-acyltransferases (Nat)"/>
    <property type="match status" value="1"/>
</dbReference>
<evidence type="ECO:0000313" key="3">
    <source>
        <dbReference type="Proteomes" id="UP001500957"/>
    </source>
</evidence>
<dbReference type="InterPro" id="IPR051908">
    <property type="entry name" value="Ribosomal_N-acetyltransferase"/>
</dbReference>
<dbReference type="InterPro" id="IPR016181">
    <property type="entry name" value="Acyl_CoA_acyltransferase"/>
</dbReference>
<dbReference type="InterPro" id="IPR000182">
    <property type="entry name" value="GNAT_dom"/>
</dbReference>
<reference evidence="2 3" key="1">
    <citation type="journal article" date="2019" name="Int. J. Syst. Evol. Microbiol.">
        <title>The Global Catalogue of Microorganisms (GCM) 10K type strain sequencing project: providing services to taxonomists for standard genome sequencing and annotation.</title>
        <authorList>
            <consortium name="The Broad Institute Genomics Platform"/>
            <consortium name="The Broad Institute Genome Sequencing Center for Infectious Disease"/>
            <person name="Wu L."/>
            <person name="Ma J."/>
        </authorList>
    </citation>
    <scope>NUCLEOTIDE SEQUENCE [LARGE SCALE GENOMIC DNA]</scope>
    <source>
        <strain evidence="2 3">JCM 10671</strain>
    </source>
</reference>
<accession>A0ABN1HCD7</accession>
<sequence>MTTPTWAPPAAPPEALVAGELRLDRWRPGDRDDLYAAVDTSRAHLEPFLPWVAGYEPASTEWFLNQAHEGWEMRREFNYRVSGPAVAPGRVLAGVGLMARQGPGELEIGYWVHAAAVGRGIARAAAAALTDAAFALPGVECVRIHHDPRNVASGRIPARLGYRRLPDLVPGPPGREDERHVAWVVWKDEWAPVRG</sequence>
<comment type="caution">
    <text evidence="2">The sequence shown here is derived from an EMBL/GenBank/DDBJ whole genome shotgun (WGS) entry which is preliminary data.</text>
</comment>
<dbReference type="Proteomes" id="UP001500957">
    <property type="component" value="Unassembled WGS sequence"/>
</dbReference>
<gene>
    <name evidence="2" type="ORF">GCM10009547_47930</name>
</gene>
<dbReference type="Gene3D" id="3.40.630.30">
    <property type="match status" value="1"/>
</dbReference>